<dbReference type="GO" id="GO:0003676">
    <property type="term" value="F:nucleic acid binding"/>
    <property type="evidence" value="ECO:0007669"/>
    <property type="project" value="InterPro"/>
</dbReference>
<dbReference type="SUPFAM" id="SSF53335">
    <property type="entry name" value="S-adenosyl-L-methionine-dependent methyltransferases"/>
    <property type="match status" value="1"/>
</dbReference>
<name>A0A142JL15_9BURK</name>
<proteinExistence type="inferred from homology"/>
<dbReference type="Pfam" id="PF05175">
    <property type="entry name" value="MTS"/>
    <property type="match status" value="1"/>
</dbReference>
<dbReference type="CDD" id="cd02440">
    <property type="entry name" value="AdoMet_MTases"/>
    <property type="match status" value="1"/>
</dbReference>
<dbReference type="RefSeq" id="WP_062800164.1">
    <property type="nucleotide sequence ID" value="NZ_CP014844.1"/>
</dbReference>
<keyword evidence="1 4" id="KW-0489">Methyltransferase</keyword>
<comment type="catalytic activity">
    <reaction evidence="4">
        <text>L-glutaminyl-[ribosomal protein uL3] + S-adenosyl-L-methionine = N(5)-methyl-L-glutaminyl-[ribosomal protein uL3] + S-adenosyl-L-homocysteine + H(+)</text>
        <dbReference type="Rhea" id="RHEA:45020"/>
        <dbReference type="Rhea" id="RHEA-COMP:11063"/>
        <dbReference type="Rhea" id="RHEA-COMP:11064"/>
        <dbReference type="ChEBI" id="CHEBI:15378"/>
        <dbReference type="ChEBI" id="CHEBI:30011"/>
        <dbReference type="ChEBI" id="CHEBI:57856"/>
        <dbReference type="ChEBI" id="CHEBI:59789"/>
        <dbReference type="ChEBI" id="CHEBI:61891"/>
        <dbReference type="EC" id="2.1.1.298"/>
    </reaction>
</comment>
<evidence type="ECO:0000313" key="7">
    <source>
        <dbReference type="Proteomes" id="UP000075238"/>
    </source>
</evidence>
<accession>A0A142JL15</accession>
<dbReference type="HAMAP" id="MF_02125">
    <property type="entry name" value="L3_methyltr_PrmB"/>
    <property type="match status" value="1"/>
</dbReference>
<dbReference type="InterPro" id="IPR007848">
    <property type="entry name" value="Small_mtfrase_dom"/>
</dbReference>
<dbReference type="GO" id="GO:0005829">
    <property type="term" value="C:cytosol"/>
    <property type="evidence" value="ECO:0007669"/>
    <property type="project" value="TreeGrafter"/>
</dbReference>
<dbReference type="GO" id="GO:0005840">
    <property type="term" value="C:ribosome"/>
    <property type="evidence" value="ECO:0007669"/>
    <property type="project" value="UniProtKB-KW"/>
</dbReference>
<dbReference type="Gene3D" id="3.40.50.150">
    <property type="entry name" value="Vaccinia Virus protein VP39"/>
    <property type="match status" value="1"/>
</dbReference>
<reference evidence="6 7" key="1">
    <citation type="submission" date="2016-03" db="EMBL/GenBank/DDBJ databases">
        <title>Complete genome sequence of a novel chlorpyrifos degrading bacterium, Cupriavidus nantongensis sp. X1.</title>
        <authorList>
            <person name="Fang L."/>
        </authorList>
    </citation>
    <scope>NUCLEOTIDE SEQUENCE [LARGE SCALE GENOMIC DNA]</scope>
    <source>
        <strain evidence="6 7">X1</strain>
    </source>
</reference>
<dbReference type="GO" id="GO:0032259">
    <property type="term" value="P:methylation"/>
    <property type="evidence" value="ECO:0007669"/>
    <property type="project" value="UniProtKB-KW"/>
</dbReference>
<dbReference type="PANTHER" id="PTHR47806">
    <property type="entry name" value="50S RIBOSOMAL PROTEIN L3 GLUTAMINE METHYLTRANSFERASE"/>
    <property type="match status" value="1"/>
</dbReference>
<evidence type="ECO:0000256" key="1">
    <source>
        <dbReference type="ARBA" id="ARBA00022603"/>
    </source>
</evidence>
<gene>
    <name evidence="4" type="primary">prmB</name>
    <name evidence="6" type="ORF">A2G96_14035</name>
</gene>
<dbReference type="AlphaFoldDB" id="A0A142JL15"/>
<keyword evidence="2 4" id="KW-0808">Transferase</keyword>
<dbReference type="NCBIfam" id="TIGR00536">
    <property type="entry name" value="hemK_fam"/>
    <property type="match status" value="1"/>
</dbReference>
<dbReference type="EMBL" id="CP014844">
    <property type="protein sequence ID" value="AMR78777.1"/>
    <property type="molecule type" value="Genomic_DNA"/>
</dbReference>
<evidence type="ECO:0000256" key="2">
    <source>
        <dbReference type="ARBA" id="ARBA00022679"/>
    </source>
</evidence>
<keyword evidence="6" id="KW-0689">Ribosomal protein</keyword>
<dbReference type="EC" id="2.1.1.298" evidence="4"/>
<keyword evidence="6" id="KW-0687">Ribonucleoprotein</keyword>
<dbReference type="Proteomes" id="UP000075238">
    <property type="component" value="Chromosome 1"/>
</dbReference>
<protein>
    <recommendedName>
        <fullName evidence="4">Ribosomal protein uL3 glutamine methyltransferase</fullName>
        <shortName evidence="4">uL3 MTase</shortName>
        <ecNumber evidence="4">2.1.1.298</ecNumber>
    </recommendedName>
    <alternativeName>
        <fullName evidence="4">N5-glutamine methyltransferase PrmB</fullName>
    </alternativeName>
</protein>
<feature type="domain" description="Methyltransferase small" evidence="5">
    <location>
        <begin position="130"/>
        <end position="213"/>
    </location>
</feature>
<dbReference type="InterPro" id="IPR017127">
    <property type="entry name" value="Ribosome_uL3_MTase"/>
</dbReference>
<dbReference type="PIRSF" id="PIRSF037167">
    <property type="entry name" value="Mtase_YfcB_prd"/>
    <property type="match status" value="1"/>
</dbReference>
<dbReference type="InterPro" id="IPR029063">
    <property type="entry name" value="SAM-dependent_MTases_sf"/>
</dbReference>
<dbReference type="InterPro" id="IPR002052">
    <property type="entry name" value="DNA_methylase_N6_adenine_CS"/>
</dbReference>
<dbReference type="GO" id="GO:0036009">
    <property type="term" value="F:protein-glutamine N-methyltransferase activity"/>
    <property type="evidence" value="ECO:0007669"/>
    <property type="project" value="UniProtKB-UniRule"/>
</dbReference>
<dbReference type="InterPro" id="IPR004556">
    <property type="entry name" value="HemK-like"/>
</dbReference>
<evidence type="ECO:0000313" key="6">
    <source>
        <dbReference type="EMBL" id="AMR78777.1"/>
    </source>
</evidence>
<dbReference type="PROSITE" id="PS00092">
    <property type="entry name" value="N6_MTASE"/>
    <property type="match status" value="1"/>
</dbReference>
<comment type="function">
    <text evidence="4">Methylates ribosomal protein uL3 on a specific glutamine residue.</text>
</comment>
<dbReference type="Gene3D" id="1.10.8.10">
    <property type="entry name" value="DNA helicase RuvA subunit, C-terminal domain"/>
    <property type="match status" value="1"/>
</dbReference>
<comment type="similarity">
    <text evidence="4">Belongs to the protein N5-glutamine methyltransferase family. PrmB subfamily.</text>
</comment>
<organism evidence="6 7">
    <name type="scientific">Cupriavidus nantongensis</name>
    <dbReference type="NCBI Taxonomy" id="1796606"/>
    <lineage>
        <taxon>Bacteria</taxon>
        <taxon>Pseudomonadati</taxon>
        <taxon>Pseudomonadota</taxon>
        <taxon>Betaproteobacteria</taxon>
        <taxon>Burkholderiales</taxon>
        <taxon>Burkholderiaceae</taxon>
        <taxon>Cupriavidus</taxon>
    </lineage>
</organism>
<dbReference type="PANTHER" id="PTHR47806:SF1">
    <property type="entry name" value="RIBOSOMAL PROTEIN UL3 GLUTAMINE METHYLTRANSFERASE"/>
    <property type="match status" value="1"/>
</dbReference>
<dbReference type="KEGG" id="cnan:A2G96_14035"/>
<dbReference type="NCBIfam" id="TIGR03533">
    <property type="entry name" value="L3_gln_methyl"/>
    <property type="match status" value="1"/>
</dbReference>
<dbReference type="OrthoDB" id="9800643at2"/>
<evidence type="ECO:0000256" key="4">
    <source>
        <dbReference type="HAMAP-Rule" id="MF_02125"/>
    </source>
</evidence>
<evidence type="ECO:0000256" key="3">
    <source>
        <dbReference type="ARBA" id="ARBA00022691"/>
    </source>
</evidence>
<keyword evidence="7" id="KW-1185">Reference proteome</keyword>
<dbReference type="STRING" id="1796606.A2G96_14035"/>
<evidence type="ECO:0000259" key="5">
    <source>
        <dbReference type="Pfam" id="PF05175"/>
    </source>
</evidence>
<sequence length="297" mass="32394">MATPSPLRTVRDLLRLAVSRFTAARLSFGHGSANAYDEAAYLVLHTLNLPLDTLDPFLDARLLPEEVEAVLKVIDRRVNERVPAAYITHEAFMHGLRFYVDSRVIVPRSFIGELLQEGLEPWVGESDSIGPVLELCTGSGCLPIVAAHVWPNAKIDAVDISPDALAVAHRNVADYKMEDRIRLYQGDLYAPLPHGATYDVILTNPPYVNESSMQALPAEYLAEPRIALAGGDDGMDVVRRIIAGAKARLNPGGVLVVEIGNEHANVEAAFPELEIVWLPVSAGDEQVFLLTYDALPG</sequence>
<keyword evidence="3 4" id="KW-0949">S-adenosyl-L-methionine</keyword>